<keyword evidence="1" id="KW-1185">Reference proteome</keyword>
<organism evidence="1 2">
    <name type="scientific">Meloidogyne hapla</name>
    <name type="common">Root-knot nematode worm</name>
    <dbReference type="NCBI Taxonomy" id="6305"/>
    <lineage>
        <taxon>Eukaryota</taxon>
        <taxon>Metazoa</taxon>
        <taxon>Ecdysozoa</taxon>
        <taxon>Nematoda</taxon>
        <taxon>Chromadorea</taxon>
        <taxon>Rhabditida</taxon>
        <taxon>Tylenchina</taxon>
        <taxon>Tylenchomorpha</taxon>
        <taxon>Tylenchoidea</taxon>
        <taxon>Meloidogynidae</taxon>
        <taxon>Meloidogyninae</taxon>
        <taxon>Meloidogyne</taxon>
    </lineage>
</organism>
<dbReference type="Proteomes" id="UP000095281">
    <property type="component" value="Unplaced"/>
</dbReference>
<reference evidence="2" key="1">
    <citation type="submission" date="2016-11" db="UniProtKB">
        <authorList>
            <consortium name="WormBaseParasite"/>
        </authorList>
    </citation>
    <scope>IDENTIFICATION</scope>
</reference>
<dbReference type="AlphaFoldDB" id="A0A1I8B069"/>
<evidence type="ECO:0000313" key="1">
    <source>
        <dbReference type="Proteomes" id="UP000095281"/>
    </source>
</evidence>
<protein>
    <submittedName>
        <fullName evidence="2">Uncharacterized protein</fullName>
    </submittedName>
</protein>
<dbReference type="WBParaSite" id="MhA1_Contig117.frz3.gene18">
    <property type="protein sequence ID" value="MhA1_Contig117.frz3.gene18"/>
    <property type="gene ID" value="MhA1_Contig117.frz3.gene18"/>
</dbReference>
<name>A0A1I8B069_MELHA</name>
<accession>A0A1I8B069</accession>
<sequence>MKLYIQYVNENKEKFIEVIEAIKKLNPEFLELFKNEKRFDIFYKSLQSYEPNYDKPGFFTLDEHVIEYFIARDVSFASYCKASEASSKLPPKIKIQPVVGERCEYFNELGIYQKAIEKECESLKDIFAKLGVKTVKEENVQVEEERKIKQVLSDWMNEEEDEED</sequence>
<evidence type="ECO:0000313" key="2">
    <source>
        <dbReference type="WBParaSite" id="MhA1_Contig117.frz3.gene18"/>
    </source>
</evidence>
<proteinExistence type="predicted"/>